<dbReference type="PANTHER" id="PTHR28235">
    <property type="entry name" value="PROTEIN FYV4, MITOCHONDRIAL"/>
    <property type="match status" value="1"/>
</dbReference>
<evidence type="ECO:0000259" key="5">
    <source>
        <dbReference type="SMART" id="SM01238"/>
    </source>
</evidence>
<dbReference type="InterPro" id="IPR039603">
    <property type="entry name" value="Ribosomal_mS41"/>
</dbReference>
<feature type="domain" description="Small ribosomal subunit protein mS41 SAM" evidence="5">
    <location>
        <begin position="56"/>
        <end position="111"/>
    </location>
</feature>
<keyword evidence="3" id="KW-0496">Mitochondrion</keyword>
<dbReference type="Proteomes" id="UP000237144">
    <property type="component" value="Unassembled WGS sequence"/>
</dbReference>
<accession>A0A2S5B8H3</accession>
<evidence type="ECO:0000256" key="4">
    <source>
        <dbReference type="ARBA" id="ARBA00035129"/>
    </source>
</evidence>
<dbReference type="Pfam" id="PF09597">
    <property type="entry name" value="SAM_Ribosomal_mS41"/>
    <property type="match status" value="1"/>
</dbReference>
<dbReference type="GO" id="GO:0005739">
    <property type="term" value="C:mitochondrion"/>
    <property type="evidence" value="ECO:0007669"/>
    <property type="project" value="UniProtKB-SubCell"/>
</dbReference>
<dbReference type="PANTHER" id="PTHR28235:SF1">
    <property type="entry name" value="SMALL RIBOSOMAL SUBUNIT PROTEIN MS41"/>
    <property type="match status" value="1"/>
</dbReference>
<dbReference type="OrthoDB" id="18595at2759"/>
<keyword evidence="7" id="KW-1185">Reference proteome</keyword>
<evidence type="ECO:0000313" key="6">
    <source>
        <dbReference type="EMBL" id="POY73021.1"/>
    </source>
</evidence>
<comment type="caution">
    <text evidence="6">The sequence shown here is derived from an EMBL/GenBank/DDBJ whole genome shotgun (WGS) entry which is preliminary data.</text>
</comment>
<evidence type="ECO:0000256" key="2">
    <source>
        <dbReference type="ARBA" id="ARBA00010492"/>
    </source>
</evidence>
<dbReference type="InterPro" id="IPR019083">
    <property type="entry name" value="SAM_Ribosomal_mS41"/>
</dbReference>
<organism evidence="6 7">
    <name type="scientific">Rhodotorula taiwanensis</name>
    <dbReference type="NCBI Taxonomy" id="741276"/>
    <lineage>
        <taxon>Eukaryota</taxon>
        <taxon>Fungi</taxon>
        <taxon>Dikarya</taxon>
        <taxon>Basidiomycota</taxon>
        <taxon>Pucciniomycotina</taxon>
        <taxon>Microbotryomycetes</taxon>
        <taxon>Sporidiobolales</taxon>
        <taxon>Sporidiobolaceae</taxon>
        <taxon>Rhodotorula</taxon>
    </lineage>
</organism>
<evidence type="ECO:0000256" key="1">
    <source>
        <dbReference type="ARBA" id="ARBA00004173"/>
    </source>
</evidence>
<dbReference type="EMBL" id="PJQD01000042">
    <property type="protein sequence ID" value="POY73021.1"/>
    <property type="molecule type" value="Genomic_DNA"/>
</dbReference>
<gene>
    <name evidence="6" type="ORF">BMF94_3859</name>
</gene>
<comment type="similarity">
    <text evidence="2">Belongs to the mitochondrion-specific ribosomal protein mS41 family.</text>
</comment>
<name>A0A2S5B8H3_9BASI</name>
<dbReference type="STRING" id="741276.A0A2S5B8H3"/>
<protein>
    <recommendedName>
        <fullName evidence="4">Small ribosomal subunit protein mS41</fullName>
    </recommendedName>
</protein>
<comment type="subcellular location">
    <subcellularLocation>
        <location evidence="1">Mitochondrion</location>
    </subcellularLocation>
</comment>
<dbReference type="AlphaFoldDB" id="A0A2S5B8H3"/>
<evidence type="ECO:0000313" key="7">
    <source>
        <dbReference type="Proteomes" id="UP000237144"/>
    </source>
</evidence>
<sequence>MQRTLSSCTCLRAGSAAARPFAAPSSAFISQRAIHAPAAVDATKRVPKPRGPYVDPAALLSVSKRGLESYAEKLGTWPELFTKTSGELREAGMDVKETRYTLWLLEKYRQGHDPAKVAVAPTPKKTIRGWGPKVQNGKRVR</sequence>
<proteinExistence type="inferred from homology"/>
<reference evidence="6 7" key="1">
    <citation type="journal article" date="2018" name="Front. Microbiol.">
        <title>Prospects for Fungal Bioremediation of Acidic Radioactive Waste Sites: Characterization and Genome Sequence of Rhodotorula taiwanensis MD1149.</title>
        <authorList>
            <person name="Tkavc R."/>
            <person name="Matrosova V.Y."/>
            <person name="Grichenko O.E."/>
            <person name="Gostincar C."/>
            <person name="Volpe R.P."/>
            <person name="Klimenkova P."/>
            <person name="Gaidamakova E.K."/>
            <person name="Zhou C.E."/>
            <person name="Stewart B.J."/>
            <person name="Lyman M.G."/>
            <person name="Malfatti S.A."/>
            <person name="Rubinfeld B."/>
            <person name="Courtot M."/>
            <person name="Singh J."/>
            <person name="Dalgard C.L."/>
            <person name="Hamilton T."/>
            <person name="Frey K.G."/>
            <person name="Gunde-Cimerman N."/>
            <person name="Dugan L."/>
            <person name="Daly M.J."/>
        </authorList>
    </citation>
    <scope>NUCLEOTIDE SEQUENCE [LARGE SCALE GENOMIC DNA]</scope>
    <source>
        <strain evidence="6 7">MD1149</strain>
    </source>
</reference>
<evidence type="ECO:0000256" key="3">
    <source>
        <dbReference type="ARBA" id="ARBA00023128"/>
    </source>
</evidence>
<dbReference type="SMART" id="SM01238">
    <property type="entry name" value="IGR"/>
    <property type="match status" value="1"/>
</dbReference>